<keyword evidence="2" id="KW-0012">Acyltransferase</keyword>
<proteinExistence type="predicted"/>
<feature type="domain" description="N-acetyltransferase" evidence="3">
    <location>
        <begin position="4"/>
        <end position="148"/>
    </location>
</feature>
<reference evidence="4 5" key="1">
    <citation type="journal article" date="2016" name="Genome Announc.">
        <title>Complete Genome Sequence of Thiostrepton-Producing Streptomyces laurentii ATCC 31255.</title>
        <authorList>
            <person name="Doi K."/>
            <person name="Fujino Y."/>
            <person name="Nagayoshi Y."/>
            <person name="Ohshima T."/>
            <person name="Ogata S."/>
        </authorList>
    </citation>
    <scope>NUCLEOTIDE SEQUENCE [LARGE SCALE GENOMIC DNA]</scope>
    <source>
        <strain evidence="4 5">ATCC 31255</strain>
    </source>
</reference>
<dbReference type="GO" id="GO:0016747">
    <property type="term" value="F:acyltransferase activity, transferring groups other than amino-acyl groups"/>
    <property type="evidence" value="ECO:0007669"/>
    <property type="project" value="InterPro"/>
</dbReference>
<name>A0A160NYW8_STRLU</name>
<evidence type="ECO:0000256" key="1">
    <source>
        <dbReference type="ARBA" id="ARBA00022679"/>
    </source>
</evidence>
<dbReference type="PROSITE" id="PS51186">
    <property type="entry name" value="GNAT"/>
    <property type="match status" value="1"/>
</dbReference>
<dbReference type="InterPro" id="IPR000182">
    <property type="entry name" value="GNAT_dom"/>
</dbReference>
<dbReference type="InterPro" id="IPR016181">
    <property type="entry name" value="Acyl_CoA_acyltransferase"/>
</dbReference>
<dbReference type="KEGG" id="slau:SLA_3225"/>
<dbReference type="PANTHER" id="PTHR43877">
    <property type="entry name" value="AMINOALKYLPHOSPHONATE N-ACETYLTRANSFERASE-RELATED-RELATED"/>
    <property type="match status" value="1"/>
</dbReference>
<dbReference type="EMBL" id="AP017424">
    <property type="protein sequence ID" value="BAU84139.1"/>
    <property type="molecule type" value="Genomic_DNA"/>
</dbReference>
<dbReference type="InterPro" id="IPR050832">
    <property type="entry name" value="Bact_Acetyltransf"/>
</dbReference>
<dbReference type="Proteomes" id="UP000217676">
    <property type="component" value="Chromosome"/>
</dbReference>
<evidence type="ECO:0000256" key="2">
    <source>
        <dbReference type="ARBA" id="ARBA00023315"/>
    </source>
</evidence>
<organism evidence="4 5">
    <name type="scientific">Streptomyces laurentii</name>
    <dbReference type="NCBI Taxonomy" id="39478"/>
    <lineage>
        <taxon>Bacteria</taxon>
        <taxon>Bacillati</taxon>
        <taxon>Actinomycetota</taxon>
        <taxon>Actinomycetes</taxon>
        <taxon>Kitasatosporales</taxon>
        <taxon>Streptomycetaceae</taxon>
        <taxon>Streptomyces</taxon>
    </lineage>
</organism>
<keyword evidence="1 4" id="KW-0808">Transferase</keyword>
<dbReference type="Pfam" id="PF00583">
    <property type="entry name" value="Acetyltransf_1"/>
    <property type="match status" value="1"/>
</dbReference>
<dbReference type="AlphaFoldDB" id="A0A160NYW8"/>
<evidence type="ECO:0000313" key="4">
    <source>
        <dbReference type="EMBL" id="BAU84139.1"/>
    </source>
</evidence>
<accession>A0A160NYW8</accession>
<dbReference type="RefSeq" id="WP_359884122.1">
    <property type="nucleotide sequence ID" value="NZ_JBEYHT010000070.1"/>
</dbReference>
<dbReference type="CDD" id="cd04301">
    <property type="entry name" value="NAT_SF"/>
    <property type="match status" value="1"/>
</dbReference>
<gene>
    <name evidence="4" type="ORF">SLA_3225</name>
</gene>
<evidence type="ECO:0000259" key="3">
    <source>
        <dbReference type="PROSITE" id="PS51186"/>
    </source>
</evidence>
<sequence length="148" mass="16498">MKIIEIEPGDPRLESEILPVLRELRPHLTAGLLYDVYAEGHPQGLRFTAAYAEDGTCAGVAGWRIIATTSSLKKLYVDDLVTRETVRSTGVGHALLAHLETRAREAGCHELDLDSGTHRTGAHRFYLRERLDIVAFHFSRELKPLGQP</sequence>
<protein>
    <submittedName>
        <fullName evidence="4">Histone acetyltransferase HPA2</fullName>
    </submittedName>
</protein>
<evidence type="ECO:0000313" key="5">
    <source>
        <dbReference type="Proteomes" id="UP000217676"/>
    </source>
</evidence>
<dbReference type="SUPFAM" id="SSF55729">
    <property type="entry name" value="Acyl-CoA N-acyltransferases (Nat)"/>
    <property type="match status" value="1"/>
</dbReference>
<dbReference type="Gene3D" id="3.40.630.30">
    <property type="match status" value="1"/>
</dbReference>
<keyword evidence="5" id="KW-1185">Reference proteome</keyword>